<dbReference type="InterPro" id="IPR002197">
    <property type="entry name" value="HTH_Fis"/>
</dbReference>
<dbReference type="PROSITE" id="PS50045">
    <property type="entry name" value="SIGMA54_INTERACT_4"/>
    <property type="match status" value="1"/>
</dbReference>
<dbReference type="HOGENOM" id="CLU_000445_119_2_6"/>
<dbReference type="Proteomes" id="UP000023774">
    <property type="component" value="Unassembled WGS sequence"/>
</dbReference>
<dbReference type="InterPro" id="IPR002078">
    <property type="entry name" value="Sigma_54_int"/>
</dbReference>
<dbReference type="InterPro" id="IPR058031">
    <property type="entry name" value="AAA_lid_NorR"/>
</dbReference>
<dbReference type="InterPro" id="IPR027417">
    <property type="entry name" value="P-loop_NTPase"/>
</dbReference>
<dbReference type="OrthoDB" id="9804019at2"/>
<dbReference type="GO" id="GO:0005524">
    <property type="term" value="F:ATP binding"/>
    <property type="evidence" value="ECO:0007669"/>
    <property type="project" value="UniProtKB-KW"/>
</dbReference>
<keyword evidence="4" id="KW-0238">DNA-binding</keyword>
<keyword evidence="5" id="KW-0804">Transcription</keyword>
<organism evidence="7 8">
    <name type="scientific">Acinetobacter pseudolwoffii</name>
    <dbReference type="NCBI Taxonomy" id="2053287"/>
    <lineage>
        <taxon>Bacteria</taxon>
        <taxon>Pseudomonadati</taxon>
        <taxon>Pseudomonadota</taxon>
        <taxon>Gammaproteobacteria</taxon>
        <taxon>Moraxellales</taxon>
        <taxon>Moraxellaceae</taxon>
        <taxon>Acinetobacter</taxon>
    </lineage>
</organism>
<dbReference type="Pfam" id="PF06505">
    <property type="entry name" value="XylR_N"/>
    <property type="match status" value="1"/>
</dbReference>
<dbReference type="Pfam" id="PF02954">
    <property type="entry name" value="HTH_8"/>
    <property type="match status" value="1"/>
</dbReference>
<evidence type="ECO:0000256" key="4">
    <source>
        <dbReference type="ARBA" id="ARBA00023125"/>
    </source>
</evidence>
<dbReference type="InterPro" id="IPR010523">
    <property type="entry name" value="XylR_N"/>
</dbReference>
<dbReference type="FunFam" id="3.40.50.300:FF:000006">
    <property type="entry name" value="DNA-binding transcriptional regulator NtrC"/>
    <property type="match status" value="1"/>
</dbReference>
<dbReference type="Gene3D" id="1.10.8.60">
    <property type="match status" value="1"/>
</dbReference>
<dbReference type="PROSITE" id="PS00688">
    <property type="entry name" value="SIGMA54_INTERACT_3"/>
    <property type="match status" value="1"/>
</dbReference>
<dbReference type="InterPro" id="IPR025943">
    <property type="entry name" value="Sigma_54_int_dom_ATP-bd_2"/>
</dbReference>
<keyword evidence="2" id="KW-0067">ATP-binding</keyword>
<evidence type="ECO:0000313" key="7">
    <source>
        <dbReference type="EMBL" id="ENW86900.1"/>
    </source>
</evidence>
<dbReference type="SMART" id="SM00382">
    <property type="entry name" value="AAA"/>
    <property type="match status" value="1"/>
</dbReference>
<dbReference type="PANTHER" id="PTHR32071:SF121">
    <property type="entry name" value="SIGMA L-DEPENDENT TRANSCRIPTIONAL REGULATOR YQIR-RELATED"/>
    <property type="match status" value="1"/>
</dbReference>
<dbReference type="Pfam" id="PF25601">
    <property type="entry name" value="AAA_lid_14"/>
    <property type="match status" value="1"/>
</dbReference>
<dbReference type="SUPFAM" id="SSF46689">
    <property type="entry name" value="Homeodomain-like"/>
    <property type="match status" value="1"/>
</dbReference>
<accession>N9M1G0</accession>
<proteinExistence type="predicted"/>
<dbReference type="InterPro" id="IPR009057">
    <property type="entry name" value="Homeodomain-like_sf"/>
</dbReference>
<evidence type="ECO:0000256" key="2">
    <source>
        <dbReference type="ARBA" id="ARBA00022840"/>
    </source>
</evidence>
<dbReference type="PANTHER" id="PTHR32071">
    <property type="entry name" value="TRANSCRIPTIONAL REGULATORY PROTEIN"/>
    <property type="match status" value="1"/>
</dbReference>
<keyword evidence="1" id="KW-0547">Nucleotide-binding</keyword>
<evidence type="ECO:0000313" key="8">
    <source>
        <dbReference type="Proteomes" id="UP000023774"/>
    </source>
</evidence>
<feature type="domain" description="Sigma-54 factor interaction" evidence="6">
    <location>
        <begin position="235"/>
        <end position="464"/>
    </location>
</feature>
<sequence>MTQNVRLKDWDKSSPGISEISSRLRFSFETGQIWLDEERMMLMHSSALIALRKELIDTLGIERTRGILTRIGYASGLRDAEIVKTSYQGLSDLELLHKGTLLHALEGIVKVELKDTHIDIKNGKYYIDAIWRNSLDHYLHKNIFGANHSPVAWCELGHATGYVSGIMNRFILHKQIETTPLGPRFVGKPLEEWGNIAEDLKYYQSDSIVENLLSLQDQVEDLRKALPHPIFPSDVIGDSPRFQEAWALAKKASSSSVTVLLLGETGVGKDVFANAIHNASPRANHPFVAVNCGALPNDLIESELFGIEKGAYTGAQSSRAGRFERADGGTLFLDELGELSLQAQTRLLRALQSGEIDRLGGTETRKVNVRVIAATNVDLAEAVAKGTFRKDLYYRLNVFPVQIPPLRERKDDILALAQNFIDKFSAREGLRIKGLTDKAKHALQFHDWPGNIRELENVIERGIILASQDSFIDASMLFPPSYTTLLDENISVLDKEGKISQAIHQPMEEFINELLDKQVSLEELENLVVKSAIERCEGNLCATARLLGISRAQIGYKHKKILNETESDKD</sequence>
<reference evidence="7 8" key="1">
    <citation type="submission" date="2013-02" db="EMBL/GenBank/DDBJ databases">
        <title>The Genome Sequence of Acinetobacter sp. NIPH 713.</title>
        <authorList>
            <consortium name="The Broad Institute Genome Sequencing Platform"/>
            <consortium name="The Broad Institute Genome Sequencing Center for Infectious Disease"/>
            <person name="Cerqueira G."/>
            <person name="Feldgarden M."/>
            <person name="Courvalin P."/>
            <person name="Perichon B."/>
            <person name="Grillot-Courvalin C."/>
            <person name="Clermont D."/>
            <person name="Rocha E."/>
            <person name="Yoon E.-J."/>
            <person name="Nemec A."/>
            <person name="Walker B."/>
            <person name="Young S.K."/>
            <person name="Zeng Q."/>
            <person name="Gargeya S."/>
            <person name="Fitzgerald M."/>
            <person name="Haas B."/>
            <person name="Abouelleil A."/>
            <person name="Alvarado L."/>
            <person name="Arachchi H.M."/>
            <person name="Berlin A.M."/>
            <person name="Chapman S.B."/>
            <person name="Dewar J."/>
            <person name="Goldberg J."/>
            <person name="Griggs A."/>
            <person name="Gujja S."/>
            <person name="Hansen M."/>
            <person name="Howarth C."/>
            <person name="Imamovic A."/>
            <person name="Larimer J."/>
            <person name="McCowan C."/>
            <person name="Murphy C."/>
            <person name="Neiman D."/>
            <person name="Pearson M."/>
            <person name="Priest M."/>
            <person name="Roberts A."/>
            <person name="Saif S."/>
            <person name="Shea T."/>
            <person name="Sisk P."/>
            <person name="Sykes S."/>
            <person name="Wortman J."/>
            <person name="Nusbaum C."/>
            <person name="Birren B."/>
        </authorList>
    </citation>
    <scope>NUCLEOTIDE SEQUENCE [LARGE SCALE GENOMIC DNA]</scope>
    <source>
        <strain evidence="7 8">NIPH 713</strain>
    </source>
</reference>
<dbReference type="InterPro" id="IPR003593">
    <property type="entry name" value="AAA+_ATPase"/>
</dbReference>
<keyword evidence="8" id="KW-1185">Reference proteome</keyword>
<comment type="caution">
    <text evidence="7">The sequence shown here is derived from an EMBL/GenBank/DDBJ whole genome shotgun (WGS) entry which is preliminary data.</text>
</comment>
<dbReference type="InterPro" id="IPR025662">
    <property type="entry name" value="Sigma_54_int_dom_ATP-bd_1"/>
</dbReference>
<dbReference type="CDD" id="cd00009">
    <property type="entry name" value="AAA"/>
    <property type="match status" value="1"/>
</dbReference>
<protein>
    <recommendedName>
        <fullName evidence="6">Sigma-54 factor interaction domain-containing protein</fullName>
    </recommendedName>
</protein>
<evidence type="ECO:0000259" key="6">
    <source>
        <dbReference type="PROSITE" id="PS50045"/>
    </source>
</evidence>
<dbReference type="PATRIC" id="fig|1217709.3.peg.1895"/>
<dbReference type="AlphaFoldDB" id="N9M1G0"/>
<dbReference type="Gene3D" id="3.40.50.300">
    <property type="entry name" value="P-loop containing nucleotide triphosphate hydrolases"/>
    <property type="match status" value="1"/>
</dbReference>
<gene>
    <name evidence="7" type="ORF">F906_01973</name>
</gene>
<evidence type="ECO:0000256" key="1">
    <source>
        <dbReference type="ARBA" id="ARBA00022741"/>
    </source>
</evidence>
<name>N9M1G0_9GAMM</name>
<dbReference type="PROSITE" id="PS00676">
    <property type="entry name" value="SIGMA54_INTERACT_2"/>
    <property type="match status" value="1"/>
</dbReference>
<dbReference type="RefSeq" id="WP_005172199.1">
    <property type="nucleotide sequence ID" value="NZ_KB850035.1"/>
</dbReference>
<evidence type="ECO:0000256" key="3">
    <source>
        <dbReference type="ARBA" id="ARBA00023015"/>
    </source>
</evidence>
<evidence type="ECO:0000256" key="5">
    <source>
        <dbReference type="ARBA" id="ARBA00023163"/>
    </source>
</evidence>
<dbReference type="Pfam" id="PF00158">
    <property type="entry name" value="Sigma54_activat"/>
    <property type="match status" value="1"/>
</dbReference>
<dbReference type="PROSITE" id="PS00675">
    <property type="entry name" value="SIGMA54_INTERACT_1"/>
    <property type="match status" value="1"/>
</dbReference>
<dbReference type="GO" id="GO:0043565">
    <property type="term" value="F:sequence-specific DNA binding"/>
    <property type="evidence" value="ECO:0007669"/>
    <property type="project" value="InterPro"/>
</dbReference>
<dbReference type="InterPro" id="IPR025944">
    <property type="entry name" value="Sigma_54_int_dom_CS"/>
</dbReference>
<keyword evidence="3" id="KW-0805">Transcription regulation</keyword>
<dbReference type="SUPFAM" id="SSF52540">
    <property type="entry name" value="P-loop containing nucleoside triphosphate hydrolases"/>
    <property type="match status" value="1"/>
</dbReference>
<dbReference type="Gene3D" id="1.10.10.60">
    <property type="entry name" value="Homeodomain-like"/>
    <property type="match status" value="1"/>
</dbReference>
<dbReference type="EMBL" id="APRJ01000011">
    <property type="protein sequence ID" value="ENW86900.1"/>
    <property type="molecule type" value="Genomic_DNA"/>
</dbReference>
<dbReference type="GO" id="GO:0006355">
    <property type="term" value="P:regulation of DNA-templated transcription"/>
    <property type="evidence" value="ECO:0007669"/>
    <property type="project" value="InterPro"/>
</dbReference>